<dbReference type="CDD" id="cd02019">
    <property type="entry name" value="NK"/>
    <property type="match status" value="1"/>
</dbReference>
<proteinExistence type="predicted"/>
<dbReference type="EMBL" id="WMLB01000025">
    <property type="protein sequence ID" value="MTH69159.1"/>
    <property type="molecule type" value="Genomic_DNA"/>
</dbReference>
<dbReference type="SUPFAM" id="SSF52540">
    <property type="entry name" value="P-loop containing nucleoside triphosphate hydrolases"/>
    <property type="match status" value="1"/>
</dbReference>
<organism evidence="1 2">
    <name type="scientific">Agromyces bracchium</name>
    <dbReference type="NCBI Taxonomy" id="88376"/>
    <lineage>
        <taxon>Bacteria</taxon>
        <taxon>Bacillati</taxon>
        <taxon>Actinomycetota</taxon>
        <taxon>Actinomycetes</taxon>
        <taxon>Micrococcales</taxon>
        <taxon>Microbacteriaceae</taxon>
        <taxon>Agromyces</taxon>
    </lineage>
</organism>
<dbReference type="Gene3D" id="3.40.50.300">
    <property type="entry name" value="P-loop containing nucleotide triphosphate hydrolases"/>
    <property type="match status" value="1"/>
</dbReference>
<sequence>MNAERALALRPALDAVRRAARARRHPLVLVDGPSGAGKSTFAAALVAEWPGHPPKLVRVDEAIPGWRGLRRGAGALGPRLVRPHGAGLVGALDRWDWLADRPGSVERLRPGRPLVLEGCGAFLAGIDATDAVRVWLDAPYAIRRERALARDEGAFDDFWASWESDWRRVRRRSGAERRSAIRVRLGD</sequence>
<dbReference type="GO" id="GO:0005524">
    <property type="term" value="F:ATP binding"/>
    <property type="evidence" value="ECO:0007669"/>
    <property type="project" value="UniProtKB-KW"/>
</dbReference>
<name>A0A6I3M6P5_9MICO</name>
<dbReference type="Proteomes" id="UP000433071">
    <property type="component" value="Unassembled WGS sequence"/>
</dbReference>
<dbReference type="RefSeq" id="WP_155052188.1">
    <property type="nucleotide sequence ID" value="NZ_BAAAIB010000008.1"/>
</dbReference>
<reference evidence="1 2" key="1">
    <citation type="submission" date="2019-11" db="EMBL/GenBank/DDBJ databases">
        <title>Agromyces kandeliae sp. nov., isolated from mangrove soil.</title>
        <authorList>
            <person name="Wang R."/>
        </authorList>
    </citation>
    <scope>NUCLEOTIDE SEQUENCE [LARGE SCALE GENOMIC DNA]</scope>
    <source>
        <strain evidence="1 2">JCM 11433</strain>
    </source>
</reference>
<gene>
    <name evidence="1" type="ORF">GJ743_12355</name>
</gene>
<keyword evidence="1" id="KW-0067">ATP-binding</keyword>
<evidence type="ECO:0000313" key="2">
    <source>
        <dbReference type="Proteomes" id="UP000433071"/>
    </source>
</evidence>
<dbReference type="OrthoDB" id="3237545at2"/>
<dbReference type="InterPro" id="IPR027417">
    <property type="entry name" value="P-loop_NTPase"/>
</dbReference>
<comment type="caution">
    <text evidence="1">The sequence shown here is derived from an EMBL/GenBank/DDBJ whole genome shotgun (WGS) entry which is preliminary data.</text>
</comment>
<evidence type="ECO:0000313" key="1">
    <source>
        <dbReference type="EMBL" id="MTH69159.1"/>
    </source>
</evidence>
<keyword evidence="2" id="KW-1185">Reference proteome</keyword>
<protein>
    <submittedName>
        <fullName evidence="1">ATP-binding protein</fullName>
    </submittedName>
</protein>
<dbReference type="AlphaFoldDB" id="A0A6I3M6P5"/>
<keyword evidence="1" id="KW-0547">Nucleotide-binding</keyword>
<accession>A0A6I3M6P5</accession>